<dbReference type="PANTHER" id="PTHR30005:SF0">
    <property type="entry name" value="RETROGRADE REGULATION PROTEIN 2"/>
    <property type="match status" value="1"/>
</dbReference>
<dbReference type="InterPro" id="IPR050273">
    <property type="entry name" value="GppA/Ppx_hydrolase"/>
</dbReference>
<dbReference type="Proteomes" id="UP000218767">
    <property type="component" value="Unassembled WGS sequence"/>
</dbReference>
<dbReference type="CDD" id="cd24053">
    <property type="entry name" value="ASKHA_NBD_EcPPX-GppA-like"/>
    <property type="match status" value="1"/>
</dbReference>
<dbReference type="AlphaFoldDB" id="A0A2A4X6S8"/>
<dbReference type="SUPFAM" id="SSF53067">
    <property type="entry name" value="Actin-like ATPase domain"/>
    <property type="match status" value="2"/>
</dbReference>
<proteinExistence type="predicted"/>
<feature type="domain" description="Ppx/GppA phosphatase N-terminal" evidence="1">
    <location>
        <begin position="21"/>
        <end position="299"/>
    </location>
</feature>
<evidence type="ECO:0000259" key="1">
    <source>
        <dbReference type="Pfam" id="PF02541"/>
    </source>
</evidence>
<dbReference type="GO" id="GO:0016462">
    <property type="term" value="F:pyrophosphatase activity"/>
    <property type="evidence" value="ECO:0007669"/>
    <property type="project" value="TreeGrafter"/>
</dbReference>
<protein>
    <recommendedName>
        <fullName evidence="1">Ppx/GppA phosphatase N-terminal domain-containing protein</fullName>
    </recommendedName>
</protein>
<name>A0A2A4X6S8_9GAMM</name>
<dbReference type="InterPro" id="IPR003695">
    <property type="entry name" value="Ppx_GppA_N"/>
</dbReference>
<dbReference type="Gene3D" id="3.30.420.150">
    <property type="entry name" value="Exopolyphosphatase. Domain 2"/>
    <property type="match status" value="1"/>
</dbReference>
<gene>
    <name evidence="2" type="ORF">COB20_07535</name>
</gene>
<evidence type="ECO:0000313" key="2">
    <source>
        <dbReference type="EMBL" id="PCI77755.1"/>
    </source>
</evidence>
<accession>A0A2A4X6S8</accession>
<dbReference type="PANTHER" id="PTHR30005">
    <property type="entry name" value="EXOPOLYPHOSPHATASE"/>
    <property type="match status" value="1"/>
</dbReference>
<evidence type="ECO:0000313" key="3">
    <source>
        <dbReference type="Proteomes" id="UP000218767"/>
    </source>
</evidence>
<dbReference type="Pfam" id="PF02541">
    <property type="entry name" value="Ppx-GppA"/>
    <property type="match status" value="1"/>
</dbReference>
<dbReference type="InterPro" id="IPR043129">
    <property type="entry name" value="ATPase_NBD"/>
</dbReference>
<dbReference type="EMBL" id="NVUL01000043">
    <property type="protein sequence ID" value="PCI77755.1"/>
    <property type="molecule type" value="Genomic_DNA"/>
</dbReference>
<organism evidence="2 3">
    <name type="scientific">SAR86 cluster bacterium</name>
    <dbReference type="NCBI Taxonomy" id="2030880"/>
    <lineage>
        <taxon>Bacteria</taxon>
        <taxon>Pseudomonadati</taxon>
        <taxon>Pseudomonadota</taxon>
        <taxon>Gammaproteobacteria</taxon>
        <taxon>SAR86 cluster</taxon>
    </lineage>
</organism>
<sequence>MYACIDLGSNSFHILIGEWIDGRIEIVERSSDSVQLGEDVRKTGSISPAAYQRGLGCLQHFKTLMDQYPLEQYWALGTNTFRVADNAEDFIQATRDIGIEISAISGVQEAVLIYAGVTTSLPFTENHRLVIDIGGGSTEIIIGHKDSRLLTESMAIGSVAWRDKFFSPKTSDPLLLEKQLDAAITASKAVFDDISLAVRKAGWHDAYASSGTVKMLAAICQAHGFGKGEIKLAALLSLKPQIITAIAGGGDLPGLKERRRGLLLPGLAVLVGLMQSYTVDSIYFSATALREGMLDFMVKNKKTLAIMQNSQLPEVSLTGNS</sequence>
<dbReference type="Gene3D" id="3.30.420.40">
    <property type="match status" value="1"/>
</dbReference>
<reference evidence="3" key="1">
    <citation type="submission" date="2017-08" db="EMBL/GenBank/DDBJ databases">
        <title>A dynamic microbial community with high functional redundancy inhabits the cold, oxic subseafloor aquifer.</title>
        <authorList>
            <person name="Tully B.J."/>
            <person name="Wheat C.G."/>
            <person name="Glazer B.T."/>
            <person name="Huber J.A."/>
        </authorList>
    </citation>
    <scope>NUCLEOTIDE SEQUENCE [LARGE SCALE GENOMIC DNA]</scope>
</reference>
<comment type="caution">
    <text evidence="2">The sequence shown here is derived from an EMBL/GenBank/DDBJ whole genome shotgun (WGS) entry which is preliminary data.</text>
</comment>